<evidence type="ECO:0000313" key="3">
    <source>
        <dbReference type="Proteomes" id="UP000177370"/>
    </source>
</evidence>
<feature type="transmembrane region" description="Helical" evidence="1">
    <location>
        <begin position="223"/>
        <end position="242"/>
    </location>
</feature>
<feature type="transmembrane region" description="Helical" evidence="1">
    <location>
        <begin position="131"/>
        <end position="156"/>
    </location>
</feature>
<gene>
    <name evidence="2" type="ORF">A2647_01030</name>
</gene>
<proteinExistence type="predicted"/>
<feature type="transmembrane region" description="Helical" evidence="1">
    <location>
        <begin position="49"/>
        <end position="69"/>
    </location>
</feature>
<feature type="transmembrane region" description="Helical" evidence="1">
    <location>
        <begin position="76"/>
        <end position="93"/>
    </location>
</feature>
<dbReference type="AlphaFoldDB" id="A0A1F6V9S2"/>
<feature type="transmembrane region" description="Helical" evidence="1">
    <location>
        <begin position="99"/>
        <end position="119"/>
    </location>
</feature>
<keyword evidence="1" id="KW-1133">Transmembrane helix</keyword>
<comment type="caution">
    <text evidence="2">The sequence shown here is derived from an EMBL/GenBank/DDBJ whole genome shotgun (WGS) entry which is preliminary data.</text>
</comment>
<keyword evidence="1" id="KW-0812">Transmembrane</keyword>
<accession>A0A1F6V9S2</accession>
<sequence length="243" mass="27650">MPQEFRFSKNVTTLINIPLGGLFAMIQALFFINGLLWLAGIIFATDINIIFWLICFVGIFICAFFTSLCGLLELKWSAVIMGTIAGLVFVKATGEFTQFQLFFSLFTTTLATYIFSMFPEIKLKKPDFINNLNIIIAGHVFCDIIVMISLFASIWVGWIRPFVLIEILIIILAWYILGGCPFTVVEVKLNDSSAKKIIQHGFLVYYGRSYLGLKIDELKFETMLDHVFYVGTAIIFLLWFVLP</sequence>
<evidence type="ECO:0000313" key="2">
    <source>
        <dbReference type="EMBL" id="OGI66319.1"/>
    </source>
</evidence>
<feature type="transmembrane region" description="Helical" evidence="1">
    <location>
        <begin position="21"/>
        <end position="43"/>
    </location>
</feature>
<organism evidence="2 3">
    <name type="scientific">Candidatus Nomurabacteria bacterium RIFCSPHIGHO2_01_FULL_40_24b</name>
    <dbReference type="NCBI Taxonomy" id="1801739"/>
    <lineage>
        <taxon>Bacteria</taxon>
        <taxon>Candidatus Nomuraibacteriota</taxon>
    </lineage>
</organism>
<dbReference type="EMBL" id="MFTP01000002">
    <property type="protein sequence ID" value="OGI66319.1"/>
    <property type="molecule type" value="Genomic_DNA"/>
</dbReference>
<keyword evidence="1" id="KW-0472">Membrane</keyword>
<protein>
    <submittedName>
        <fullName evidence="2">Uncharacterized protein</fullName>
    </submittedName>
</protein>
<dbReference type="Proteomes" id="UP000177370">
    <property type="component" value="Unassembled WGS sequence"/>
</dbReference>
<reference evidence="2 3" key="1">
    <citation type="journal article" date="2016" name="Nat. Commun.">
        <title>Thousands of microbial genomes shed light on interconnected biogeochemical processes in an aquifer system.</title>
        <authorList>
            <person name="Anantharaman K."/>
            <person name="Brown C.T."/>
            <person name="Hug L.A."/>
            <person name="Sharon I."/>
            <person name="Castelle C.J."/>
            <person name="Probst A.J."/>
            <person name="Thomas B.C."/>
            <person name="Singh A."/>
            <person name="Wilkins M.J."/>
            <person name="Karaoz U."/>
            <person name="Brodie E.L."/>
            <person name="Williams K.H."/>
            <person name="Hubbard S.S."/>
            <person name="Banfield J.F."/>
        </authorList>
    </citation>
    <scope>NUCLEOTIDE SEQUENCE [LARGE SCALE GENOMIC DNA]</scope>
</reference>
<feature type="transmembrane region" description="Helical" evidence="1">
    <location>
        <begin position="162"/>
        <end position="185"/>
    </location>
</feature>
<name>A0A1F6V9S2_9BACT</name>
<evidence type="ECO:0000256" key="1">
    <source>
        <dbReference type="SAM" id="Phobius"/>
    </source>
</evidence>